<dbReference type="PROSITE" id="PS51257">
    <property type="entry name" value="PROKAR_LIPOPROTEIN"/>
    <property type="match status" value="1"/>
</dbReference>
<keyword evidence="7" id="KW-0456">Lyase</keyword>
<evidence type="ECO:0000256" key="8">
    <source>
        <dbReference type="ARBA" id="ARBA00045763"/>
    </source>
</evidence>
<dbReference type="SUPFAM" id="SSF51604">
    <property type="entry name" value="Enolase C-terminal domain-like"/>
    <property type="match status" value="1"/>
</dbReference>
<evidence type="ECO:0000256" key="5">
    <source>
        <dbReference type="ARBA" id="ARBA00022525"/>
    </source>
</evidence>
<evidence type="ECO:0000256" key="4">
    <source>
        <dbReference type="ARBA" id="ARBA00017068"/>
    </source>
</evidence>
<organism evidence="10 11">
    <name type="scientific">Thermohalobaculum xanthum</name>
    <dbReference type="NCBI Taxonomy" id="2753746"/>
    <lineage>
        <taxon>Bacteria</taxon>
        <taxon>Pseudomonadati</taxon>
        <taxon>Pseudomonadota</taxon>
        <taxon>Alphaproteobacteria</taxon>
        <taxon>Rhodobacterales</taxon>
        <taxon>Paracoccaceae</taxon>
        <taxon>Thermohalobaculum</taxon>
    </lineage>
</organism>
<evidence type="ECO:0000313" key="11">
    <source>
        <dbReference type="Proteomes" id="UP000655420"/>
    </source>
</evidence>
<keyword evidence="6" id="KW-0324">Glycolysis</keyword>
<evidence type="ECO:0000256" key="6">
    <source>
        <dbReference type="ARBA" id="ARBA00023152"/>
    </source>
</evidence>
<keyword evidence="11" id="KW-1185">Reference proteome</keyword>
<dbReference type="UniPathway" id="UPA00109">
    <property type="reaction ID" value="UER00187"/>
</dbReference>
<evidence type="ECO:0000256" key="3">
    <source>
        <dbReference type="ARBA" id="ARBA00012058"/>
    </source>
</evidence>
<evidence type="ECO:0000256" key="7">
    <source>
        <dbReference type="ARBA" id="ARBA00023239"/>
    </source>
</evidence>
<dbReference type="GO" id="GO:0004634">
    <property type="term" value="F:phosphopyruvate hydratase activity"/>
    <property type="evidence" value="ECO:0007669"/>
    <property type="project" value="UniProtKB-EC"/>
</dbReference>
<dbReference type="InterPro" id="IPR036849">
    <property type="entry name" value="Enolase-like_C_sf"/>
</dbReference>
<reference evidence="10" key="1">
    <citation type="submission" date="2020-12" db="EMBL/GenBank/DDBJ databases">
        <title>Bacterial taxonomy.</title>
        <authorList>
            <person name="Pan X."/>
        </authorList>
    </citation>
    <scope>NUCLEOTIDE SEQUENCE</scope>
    <source>
        <strain evidence="10">M0105</strain>
    </source>
</reference>
<comment type="function">
    <text evidence="8">Catalyzes the reversible conversion of 2-phosphoglycerate (2-PG) into phosphoenolpyruvate (PEP). It is essential for the degradation of carbohydrates via glycolysis.</text>
</comment>
<feature type="domain" description="Enolase C-terminal TIM barrel" evidence="9">
    <location>
        <begin position="1"/>
        <end position="64"/>
    </location>
</feature>
<dbReference type="Pfam" id="PF00113">
    <property type="entry name" value="Enolase_C"/>
    <property type="match status" value="1"/>
</dbReference>
<proteinExistence type="inferred from homology"/>
<dbReference type="EC" id="4.2.1.11" evidence="3"/>
<dbReference type="AlphaFoldDB" id="A0A8J7MAX3"/>
<dbReference type="GO" id="GO:0000287">
    <property type="term" value="F:magnesium ion binding"/>
    <property type="evidence" value="ECO:0007669"/>
    <property type="project" value="InterPro"/>
</dbReference>
<dbReference type="Proteomes" id="UP000655420">
    <property type="component" value="Unassembled WGS sequence"/>
</dbReference>
<dbReference type="GO" id="GO:0006096">
    <property type="term" value="P:glycolytic process"/>
    <property type="evidence" value="ECO:0007669"/>
    <property type="project" value="UniProtKB-UniPathway"/>
</dbReference>
<sequence>MARTDGRGAIVSVRSGETEDVSICHLSTGLGCGRLKVGSFSRSERMAKWNECLRIEDQIGSASFVGDAPLSRTWRDRARRDGAASRIRLHA</sequence>
<comment type="similarity">
    <text evidence="2">Belongs to the enolase family.</text>
</comment>
<dbReference type="PANTHER" id="PTHR11902:SF1">
    <property type="entry name" value="ENOLASE"/>
    <property type="match status" value="1"/>
</dbReference>
<dbReference type="Gene3D" id="3.20.20.120">
    <property type="entry name" value="Enolase-like C-terminal domain"/>
    <property type="match status" value="1"/>
</dbReference>
<evidence type="ECO:0000256" key="1">
    <source>
        <dbReference type="ARBA" id="ARBA00005031"/>
    </source>
</evidence>
<gene>
    <name evidence="10" type="ORF">H0I76_16750</name>
</gene>
<evidence type="ECO:0000256" key="2">
    <source>
        <dbReference type="ARBA" id="ARBA00009604"/>
    </source>
</evidence>
<evidence type="ECO:0000259" key="9">
    <source>
        <dbReference type="Pfam" id="PF00113"/>
    </source>
</evidence>
<keyword evidence="5" id="KW-0964">Secreted</keyword>
<dbReference type="EMBL" id="JAEHHL010000010">
    <property type="protein sequence ID" value="MBK0400852.1"/>
    <property type="molecule type" value="Genomic_DNA"/>
</dbReference>
<dbReference type="InterPro" id="IPR000941">
    <property type="entry name" value="Enolase"/>
</dbReference>
<evidence type="ECO:0000313" key="10">
    <source>
        <dbReference type="EMBL" id="MBK0400852.1"/>
    </source>
</evidence>
<comment type="caution">
    <text evidence="10">The sequence shown here is derived from an EMBL/GenBank/DDBJ whole genome shotgun (WGS) entry which is preliminary data.</text>
</comment>
<protein>
    <recommendedName>
        <fullName evidence="4">Enolase</fullName>
        <ecNumber evidence="3">4.2.1.11</ecNumber>
    </recommendedName>
</protein>
<dbReference type="PANTHER" id="PTHR11902">
    <property type="entry name" value="ENOLASE"/>
    <property type="match status" value="1"/>
</dbReference>
<dbReference type="GO" id="GO:0000015">
    <property type="term" value="C:phosphopyruvate hydratase complex"/>
    <property type="evidence" value="ECO:0007669"/>
    <property type="project" value="InterPro"/>
</dbReference>
<accession>A0A8J7MAX3</accession>
<comment type="pathway">
    <text evidence="1">Carbohydrate degradation; glycolysis; pyruvate from D-glyceraldehyde 3-phosphate: step 4/5.</text>
</comment>
<name>A0A8J7MAX3_9RHOB</name>
<dbReference type="InterPro" id="IPR020810">
    <property type="entry name" value="Enolase_C"/>
</dbReference>